<comment type="caution">
    <text evidence="4">The sequence shown here is derived from an EMBL/GenBank/DDBJ whole genome shotgun (WGS) entry which is preliminary data.</text>
</comment>
<dbReference type="InterPro" id="IPR001138">
    <property type="entry name" value="Zn2Cys6_DnaBD"/>
</dbReference>
<protein>
    <recommendedName>
        <fullName evidence="3">Zn(2)-C6 fungal-type domain-containing protein</fullName>
    </recommendedName>
</protein>
<feature type="compositionally biased region" description="Low complexity" evidence="2">
    <location>
        <begin position="221"/>
        <end position="232"/>
    </location>
</feature>
<feature type="region of interest" description="Disordered" evidence="2">
    <location>
        <begin position="264"/>
        <end position="295"/>
    </location>
</feature>
<gene>
    <name evidence="4" type="ORF">B0T11DRAFT_326557</name>
</gene>
<name>A0A8K0X5Z6_9PEZI</name>
<accession>A0A8K0X5Z6</accession>
<feature type="region of interest" description="Disordered" evidence="2">
    <location>
        <begin position="160"/>
        <end position="180"/>
    </location>
</feature>
<feature type="region of interest" description="Disordered" evidence="2">
    <location>
        <begin position="220"/>
        <end position="247"/>
    </location>
</feature>
<keyword evidence="5" id="KW-1185">Reference proteome</keyword>
<feature type="compositionally biased region" description="Polar residues" evidence="2">
    <location>
        <begin position="233"/>
        <end position="247"/>
    </location>
</feature>
<dbReference type="EMBL" id="JAGPXD010000002">
    <property type="protein sequence ID" value="KAH7368367.1"/>
    <property type="molecule type" value="Genomic_DNA"/>
</dbReference>
<dbReference type="Proteomes" id="UP000813385">
    <property type="component" value="Unassembled WGS sequence"/>
</dbReference>
<proteinExistence type="predicted"/>
<evidence type="ECO:0000313" key="5">
    <source>
        <dbReference type="Proteomes" id="UP000813385"/>
    </source>
</evidence>
<dbReference type="AlphaFoldDB" id="A0A8K0X5Z6"/>
<evidence type="ECO:0000256" key="1">
    <source>
        <dbReference type="ARBA" id="ARBA00023242"/>
    </source>
</evidence>
<feature type="compositionally biased region" description="Polar residues" evidence="2">
    <location>
        <begin position="1"/>
        <end position="17"/>
    </location>
</feature>
<feature type="region of interest" description="Disordered" evidence="2">
    <location>
        <begin position="356"/>
        <end position="476"/>
    </location>
</feature>
<organism evidence="4 5">
    <name type="scientific">Plectosphaerella cucumerina</name>
    <dbReference type="NCBI Taxonomy" id="40658"/>
    <lineage>
        <taxon>Eukaryota</taxon>
        <taxon>Fungi</taxon>
        <taxon>Dikarya</taxon>
        <taxon>Ascomycota</taxon>
        <taxon>Pezizomycotina</taxon>
        <taxon>Sordariomycetes</taxon>
        <taxon>Hypocreomycetidae</taxon>
        <taxon>Glomerellales</taxon>
        <taxon>Plectosphaerellaceae</taxon>
        <taxon>Plectosphaerella</taxon>
    </lineage>
</organism>
<dbReference type="GO" id="GO:0008270">
    <property type="term" value="F:zinc ion binding"/>
    <property type="evidence" value="ECO:0007669"/>
    <property type="project" value="InterPro"/>
</dbReference>
<evidence type="ECO:0000259" key="3">
    <source>
        <dbReference type="PROSITE" id="PS50048"/>
    </source>
</evidence>
<dbReference type="CDD" id="cd00067">
    <property type="entry name" value="GAL4"/>
    <property type="match status" value="1"/>
</dbReference>
<feature type="region of interest" description="Disordered" evidence="2">
    <location>
        <begin position="1"/>
        <end position="32"/>
    </location>
</feature>
<sequence>MSGRFNFQTDQPPSSSWYGRPQSALPPPRRDTALDHRVIINNPDRAGNTGLHTQPQLGLDPGHRGFGLATGIPRAPENLIDDFNRDAQTIEAQPMAFGPQRRQGGRRTDDTLSPTLTLTTEHFDFEDISFDGSFDDDMTTSPNILQSPFSRTFSRTALGIPSSQPLSRNPSQASSGIQDDTASLTYSTTSAGDDFMTPLGMNYFTPGTSFSQEFQSSAVRGFSSNSPSNGGFYQSSQGHEPSASPSMDFSVDCDLSFSAMSSGDFSDIPRSTPRRPTQQSVLTQGLAGSPLPRNIDTEISPETYFENMAGEEALSAFFRLDSQEAAANLIPYQHDSGYSLINVTPAEPLSPFDMVDPSAVDDVEGTSPGRFHPYDNISFTHAMPHSFPKPQGQVSRDDRLAVPDPLDHRRLRRQRAYSSGSHNPSFRTNASTKPIPIPNQQRNNRPPMPRGSPGSLTHGSRGRRKGPMEATARQLAKKTRNEKTVCIRCRASKLKCQRPMDNPDGCCSNCEKAANTSKPPGPCTKAYFEDLVLQSSLDGIYGLEMTHPAPNSPERFRRRLPPDFDLDTFISQLERYRNTFNLKVCDGDKKVYGLDLEQCFQYMSKVKEGLVSREEPGTDFVAFLDKDAAHADPKTEDWTRMLTNTPFDPRENIIDFYLDIARMSEHVSLFVTSRTGETEMEQLLNPAAPNEAEFLFFAARLTRIIGRKVEVAAFLQLQKELHDVLQGQRWQGPKHIFVAFLHRIGRFLVTLRSRIARATASTAPAWPQPPLESRAFELCRVLYSYYHFLRKKLPAIIDEPSGALLKGIWMPPAPSVADTWSTLSPGFTYQSPNPTSGEIWHEFPRPNGDGAMGFDAWMAEAPKGRSVRPEQTMDMWTSFV</sequence>
<reference evidence="4" key="1">
    <citation type="journal article" date="2021" name="Nat. Commun.">
        <title>Genetic determinants of endophytism in the Arabidopsis root mycobiome.</title>
        <authorList>
            <person name="Mesny F."/>
            <person name="Miyauchi S."/>
            <person name="Thiergart T."/>
            <person name="Pickel B."/>
            <person name="Atanasova L."/>
            <person name="Karlsson M."/>
            <person name="Huettel B."/>
            <person name="Barry K.W."/>
            <person name="Haridas S."/>
            <person name="Chen C."/>
            <person name="Bauer D."/>
            <person name="Andreopoulos W."/>
            <person name="Pangilinan J."/>
            <person name="LaButti K."/>
            <person name="Riley R."/>
            <person name="Lipzen A."/>
            <person name="Clum A."/>
            <person name="Drula E."/>
            <person name="Henrissat B."/>
            <person name="Kohler A."/>
            <person name="Grigoriev I.V."/>
            <person name="Martin F.M."/>
            <person name="Hacquard S."/>
        </authorList>
    </citation>
    <scope>NUCLEOTIDE SEQUENCE</scope>
    <source>
        <strain evidence="4">MPI-CAGE-AT-0016</strain>
    </source>
</reference>
<feature type="domain" description="Zn(2)-C6 fungal-type" evidence="3">
    <location>
        <begin position="485"/>
        <end position="525"/>
    </location>
</feature>
<evidence type="ECO:0000313" key="4">
    <source>
        <dbReference type="EMBL" id="KAH7368367.1"/>
    </source>
</evidence>
<evidence type="ECO:0000256" key="2">
    <source>
        <dbReference type="SAM" id="MobiDB-lite"/>
    </source>
</evidence>
<dbReference type="GO" id="GO:0000981">
    <property type="term" value="F:DNA-binding transcription factor activity, RNA polymerase II-specific"/>
    <property type="evidence" value="ECO:0007669"/>
    <property type="project" value="InterPro"/>
</dbReference>
<keyword evidence="1" id="KW-0539">Nucleus</keyword>
<feature type="compositionally biased region" description="Basic and acidic residues" evidence="2">
    <location>
        <begin position="395"/>
        <end position="408"/>
    </location>
</feature>
<feature type="compositionally biased region" description="Polar residues" evidence="2">
    <location>
        <begin position="274"/>
        <end position="283"/>
    </location>
</feature>
<dbReference type="OrthoDB" id="5425448at2759"/>
<dbReference type="PROSITE" id="PS50048">
    <property type="entry name" value="ZN2_CY6_FUNGAL_2"/>
    <property type="match status" value="1"/>
</dbReference>
<feature type="compositionally biased region" description="Polar residues" evidence="2">
    <location>
        <begin position="416"/>
        <end position="432"/>
    </location>
</feature>